<dbReference type="InterPro" id="IPR003280">
    <property type="entry name" value="2pore_dom_K_chnl"/>
</dbReference>
<evidence type="ECO:0000256" key="3">
    <source>
        <dbReference type="ARBA" id="ARBA00022692"/>
    </source>
</evidence>
<name>A0AAF3EWX7_9BILA</name>
<evidence type="ECO:0000259" key="10">
    <source>
        <dbReference type="Pfam" id="PF07885"/>
    </source>
</evidence>
<feature type="transmembrane region" description="Helical" evidence="9">
    <location>
        <begin position="143"/>
        <end position="165"/>
    </location>
</feature>
<proteinExistence type="inferred from homology"/>
<keyword evidence="7 8" id="KW-0407">Ion channel</keyword>
<feature type="transmembrane region" description="Helical" evidence="9">
    <location>
        <begin position="41"/>
        <end position="61"/>
    </location>
</feature>
<keyword evidence="6 9" id="KW-0472">Membrane</keyword>
<keyword evidence="3 8" id="KW-0812">Transmembrane</keyword>
<dbReference type="GO" id="GO:0030322">
    <property type="term" value="P:stabilization of membrane potential"/>
    <property type="evidence" value="ECO:0007669"/>
    <property type="project" value="TreeGrafter"/>
</dbReference>
<evidence type="ECO:0000256" key="6">
    <source>
        <dbReference type="ARBA" id="ARBA00023136"/>
    </source>
</evidence>
<dbReference type="GO" id="GO:0015271">
    <property type="term" value="F:outward rectifier potassium channel activity"/>
    <property type="evidence" value="ECO:0007669"/>
    <property type="project" value="TreeGrafter"/>
</dbReference>
<evidence type="ECO:0000256" key="7">
    <source>
        <dbReference type="ARBA" id="ARBA00023303"/>
    </source>
</evidence>
<dbReference type="SUPFAM" id="SSF81324">
    <property type="entry name" value="Voltage-gated potassium channels"/>
    <property type="match status" value="2"/>
</dbReference>
<dbReference type="Pfam" id="PF07885">
    <property type="entry name" value="Ion_trans_2"/>
    <property type="match status" value="2"/>
</dbReference>
<evidence type="ECO:0000256" key="8">
    <source>
        <dbReference type="RuleBase" id="RU003857"/>
    </source>
</evidence>
<keyword evidence="2 8" id="KW-0813">Transport</keyword>
<dbReference type="Gene3D" id="1.10.287.70">
    <property type="match status" value="1"/>
</dbReference>
<dbReference type="Proteomes" id="UP000887575">
    <property type="component" value="Unassembled WGS sequence"/>
</dbReference>
<evidence type="ECO:0000313" key="11">
    <source>
        <dbReference type="Proteomes" id="UP000887575"/>
    </source>
</evidence>
<evidence type="ECO:0000313" key="12">
    <source>
        <dbReference type="WBParaSite" id="MBELARI_LOCUS18273"/>
    </source>
</evidence>
<feature type="transmembrane region" description="Helical" evidence="9">
    <location>
        <begin position="212"/>
        <end position="234"/>
    </location>
</feature>
<evidence type="ECO:0000256" key="2">
    <source>
        <dbReference type="ARBA" id="ARBA00022448"/>
    </source>
</evidence>
<keyword evidence="5 8" id="KW-0406">Ion transport</keyword>
<keyword evidence="11" id="KW-1185">Reference proteome</keyword>
<sequence length="411" mass="45621">MAKKKGSGLAAILSGQPVVVKKRKSFKERFKEKLISIGPHLGLVVANVVYVIAGAYVFVALEGPHEETTRKETERFVLNEQTKLIDGAVEARIKYIDDDESYNVTLNMLFDSYTEAILLLFFDPVKANYFDSRVYYNNTYQRLWTESAALLFTSTTVIPVGFGLVTPMTGSGRAFLCTYAALGLPLALITLSDIGKFLSNLGYDLVKKESTYSLTLLILLPVYPIMWGIMISLFTNNSMIDSIYYCSITIFTIGYGDMGPPVPIPILLCFIIFGVTLVTLTIDVVAANAIDRVHYVGRQMGKARVIADKMIAMAQKININRGLELGFAQLNTFAKLGILMKFDGNGVTMPQMVMGEPLTPNTIRKGRTAFDPPGFMPFADEKAYRHLDSSAASSPRFNHRDHDFPFIDTKS</sequence>
<feature type="transmembrane region" description="Helical" evidence="9">
    <location>
        <begin position="171"/>
        <end position="191"/>
    </location>
</feature>
<reference evidence="12" key="1">
    <citation type="submission" date="2024-02" db="UniProtKB">
        <authorList>
            <consortium name="WormBaseParasite"/>
        </authorList>
    </citation>
    <scope>IDENTIFICATION</scope>
</reference>
<evidence type="ECO:0000256" key="9">
    <source>
        <dbReference type="SAM" id="Phobius"/>
    </source>
</evidence>
<dbReference type="InterPro" id="IPR013099">
    <property type="entry name" value="K_chnl_dom"/>
</dbReference>
<evidence type="ECO:0000256" key="4">
    <source>
        <dbReference type="ARBA" id="ARBA00022989"/>
    </source>
</evidence>
<protein>
    <submittedName>
        <fullName evidence="12">Potassium channel domain-containing protein</fullName>
    </submittedName>
</protein>
<evidence type="ECO:0000256" key="5">
    <source>
        <dbReference type="ARBA" id="ARBA00023065"/>
    </source>
</evidence>
<dbReference type="WBParaSite" id="MBELARI_LOCUS18273">
    <property type="protein sequence ID" value="MBELARI_LOCUS18273"/>
    <property type="gene ID" value="MBELARI_LOCUS18273"/>
</dbReference>
<accession>A0AAF3EWX7</accession>
<feature type="domain" description="Potassium channel" evidence="10">
    <location>
        <begin position="134"/>
        <end position="199"/>
    </location>
</feature>
<dbReference type="PRINTS" id="PR01333">
    <property type="entry name" value="2POREKCHANEL"/>
</dbReference>
<feature type="transmembrane region" description="Helical" evidence="9">
    <location>
        <begin position="264"/>
        <end position="290"/>
    </location>
</feature>
<comment type="subcellular location">
    <subcellularLocation>
        <location evidence="1">Membrane</location>
        <topology evidence="1">Multi-pass membrane protein</topology>
    </subcellularLocation>
</comment>
<comment type="similarity">
    <text evidence="8">Belongs to the two pore domain potassium channel (TC 1.A.1.8) family.</text>
</comment>
<dbReference type="GO" id="GO:0005886">
    <property type="term" value="C:plasma membrane"/>
    <property type="evidence" value="ECO:0007669"/>
    <property type="project" value="TreeGrafter"/>
</dbReference>
<dbReference type="AlphaFoldDB" id="A0AAF3EWX7"/>
<feature type="domain" description="Potassium channel" evidence="10">
    <location>
        <begin position="232"/>
        <end position="286"/>
    </location>
</feature>
<keyword evidence="4 9" id="KW-1133">Transmembrane helix</keyword>
<evidence type="ECO:0000256" key="1">
    <source>
        <dbReference type="ARBA" id="ARBA00004141"/>
    </source>
</evidence>
<dbReference type="PANTHER" id="PTHR11003">
    <property type="entry name" value="POTASSIUM CHANNEL, SUBFAMILY K"/>
    <property type="match status" value="1"/>
</dbReference>
<dbReference type="PANTHER" id="PTHR11003:SF309">
    <property type="entry name" value="POTASSIUM CHANNEL DOMAIN-CONTAINING PROTEIN"/>
    <property type="match status" value="1"/>
</dbReference>
<dbReference type="GO" id="GO:0022841">
    <property type="term" value="F:potassium ion leak channel activity"/>
    <property type="evidence" value="ECO:0007669"/>
    <property type="project" value="TreeGrafter"/>
</dbReference>
<organism evidence="11 12">
    <name type="scientific">Mesorhabditis belari</name>
    <dbReference type="NCBI Taxonomy" id="2138241"/>
    <lineage>
        <taxon>Eukaryota</taxon>
        <taxon>Metazoa</taxon>
        <taxon>Ecdysozoa</taxon>
        <taxon>Nematoda</taxon>
        <taxon>Chromadorea</taxon>
        <taxon>Rhabditida</taxon>
        <taxon>Rhabditina</taxon>
        <taxon>Rhabditomorpha</taxon>
        <taxon>Rhabditoidea</taxon>
        <taxon>Rhabditidae</taxon>
        <taxon>Mesorhabditinae</taxon>
        <taxon>Mesorhabditis</taxon>
    </lineage>
</organism>